<keyword evidence="4" id="KW-1185">Reference proteome</keyword>
<feature type="compositionally biased region" description="Basic and acidic residues" evidence="1">
    <location>
        <begin position="121"/>
        <end position="145"/>
    </location>
</feature>
<dbReference type="STRING" id="243272.MARTH_orf621"/>
<feature type="transmembrane region" description="Helical" evidence="2">
    <location>
        <begin position="54"/>
        <end position="78"/>
    </location>
</feature>
<gene>
    <name evidence="3" type="ordered locus">MARTH_orf621</name>
</gene>
<proteinExistence type="predicted"/>
<evidence type="ECO:0000256" key="2">
    <source>
        <dbReference type="SAM" id="Phobius"/>
    </source>
</evidence>
<dbReference type="HOGENOM" id="CLU_1784721_0_0_14"/>
<feature type="region of interest" description="Disordered" evidence="1">
    <location>
        <begin position="119"/>
        <end position="145"/>
    </location>
</feature>
<keyword evidence="2" id="KW-0472">Membrane</keyword>
<dbReference type="RefSeq" id="WP_012498362.1">
    <property type="nucleotide sequence ID" value="NC_011025.1"/>
</dbReference>
<dbReference type="KEGG" id="mat:MARTH_orf621"/>
<name>B3PN03_META1</name>
<reference evidence="3 4" key="1">
    <citation type="journal article" date="2008" name="Infect. Immun.">
        <title>Genome of Mycoplasma arthritidis.</title>
        <authorList>
            <person name="Dybvig K."/>
            <person name="Zuhua C."/>
            <person name="Lao P."/>
            <person name="Jordan D.S."/>
            <person name="French C.T."/>
            <person name="Tu A.H."/>
            <person name="Loraine A.E."/>
        </authorList>
    </citation>
    <scope>NUCLEOTIDE SEQUENCE [LARGE SCALE GENOMIC DNA]</scope>
    <source>
        <strain evidence="3 4">158L3-1</strain>
    </source>
</reference>
<dbReference type="EMBL" id="CP001047">
    <property type="protein sequence ID" value="ACF07405.1"/>
    <property type="molecule type" value="Genomic_DNA"/>
</dbReference>
<dbReference type="AlphaFoldDB" id="B3PN03"/>
<accession>B3PN03</accession>
<keyword evidence="2" id="KW-0812">Transmembrane</keyword>
<protein>
    <submittedName>
        <fullName evidence="3">Hypothetical membrane protein</fullName>
    </submittedName>
</protein>
<evidence type="ECO:0000313" key="3">
    <source>
        <dbReference type="EMBL" id="ACF07405.1"/>
    </source>
</evidence>
<dbReference type="Proteomes" id="UP000008812">
    <property type="component" value="Chromosome"/>
</dbReference>
<evidence type="ECO:0000313" key="4">
    <source>
        <dbReference type="Proteomes" id="UP000008812"/>
    </source>
</evidence>
<feature type="transmembrane region" description="Helical" evidence="2">
    <location>
        <begin position="90"/>
        <end position="116"/>
    </location>
</feature>
<feature type="transmembrane region" description="Helical" evidence="2">
    <location>
        <begin position="21"/>
        <end position="42"/>
    </location>
</feature>
<sequence length="145" mass="16210">MNENTTAQKPLRKKLNWYTKTIIILNALIFVVTFVFLVSLGLNTKKQSLGSFLTFAWALWALIPLLIANLAIHIIVIVKAFKSKQKAIGSLLIVSILTYPLGIGIALSLATSVFFVNPPKQKQDESEPSHDEKIANEPEHDHHDH</sequence>
<organism evidence="3 4">
    <name type="scientific">Metamycoplasma arthritidis (strain 158L3-1)</name>
    <name type="common">Mycoplasma arthritidis</name>
    <dbReference type="NCBI Taxonomy" id="243272"/>
    <lineage>
        <taxon>Bacteria</taxon>
        <taxon>Bacillati</taxon>
        <taxon>Mycoplasmatota</taxon>
        <taxon>Mycoplasmoidales</taxon>
        <taxon>Metamycoplasmataceae</taxon>
        <taxon>Metamycoplasma</taxon>
    </lineage>
</organism>
<evidence type="ECO:0000256" key="1">
    <source>
        <dbReference type="SAM" id="MobiDB-lite"/>
    </source>
</evidence>
<keyword evidence="2" id="KW-1133">Transmembrane helix</keyword>